<evidence type="ECO:0000313" key="2">
    <source>
        <dbReference type="Proteomes" id="UP000276133"/>
    </source>
</evidence>
<evidence type="ECO:0000313" key="1">
    <source>
        <dbReference type="EMBL" id="RNA31717.1"/>
    </source>
</evidence>
<proteinExistence type="predicted"/>
<reference evidence="1 2" key="1">
    <citation type="journal article" date="2018" name="Sci. Rep.">
        <title>Genomic signatures of local adaptation to the degree of environmental predictability in rotifers.</title>
        <authorList>
            <person name="Franch-Gras L."/>
            <person name="Hahn C."/>
            <person name="Garcia-Roger E.M."/>
            <person name="Carmona M.J."/>
            <person name="Serra M."/>
            <person name="Gomez A."/>
        </authorList>
    </citation>
    <scope>NUCLEOTIDE SEQUENCE [LARGE SCALE GENOMIC DNA]</scope>
    <source>
        <strain evidence="1">HYR1</strain>
    </source>
</reference>
<organism evidence="1 2">
    <name type="scientific">Brachionus plicatilis</name>
    <name type="common">Marine rotifer</name>
    <name type="synonym">Brachionus muelleri</name>
    <dbReference type="NCBI Taxonomy" id="10195"/>
    <lineage>
        <taxon>Eukaryota</taxon>
        <taxon>Metazoa</taxon>
        <taxon>Spiralia</taxon>
        <taxon>Gnathifera</taxon>
        <taxon>Rotifera</taxon>
        <taxon>Eurotatoria</taxon>
        <taxon>Monogononta</taxon>
        <taxon>Pseudotrocha</taxon>
        <taxon>Ploima</taxon>
        <taxon>Brachionidae</taxon>
        <taxon>Brachionus</taxon>
    </lineage>
</organism>
<gene>
    <name evidence="1" type="ORF">BpHYR1_004650</name>
</gene>
<dbReference type="EMBL" id="REGN01001907">
    <property type="protein sequence ID" value="RNA31717.1"/>
    <property type="molecule type" value="Genomic_DNA"/>
</dbReference>
<dbReference type="Proteomes" id="UP000276133">
    <property type="component" value="Unassembled WGS sequence"/>
</dbReference>
<keyword evidence="2" id="KW-1185">Reference proteome</keyword>
<sequence>MFAVVDMFIAVGKSICCMKTPRNVIKLMIKNWGTFCFICAELKLLQVKNKIKTIKIDILGEVLIKLVMKKVRCFKIVLIKLMGFTNDSIF</sequence>
<comment type="caution">
    <text evidence="1">The sequence shown here is derived from an EMBL/GenBank/DDBJ whole genome shotgun (WGS) entry which is preliminary data.</text>
</comment>
<accession>A0A3M7S7V0</accession>
<dbReference type="AlphaFoldDB" id="A0A3M7S7V0"/>
<protein>
    <submittedName>
        <fullName evidence="1">Uncharacterized protein</fullName>
    </submittedName>
</protein>
<name>A0A3M7S7V0_BRAPC</name>